<reference evidence="2" key="1">
    <citation type="journal article" date="2023" name="Mol. Phylogenet. Evol.">
        <title>Genome-scale phylogeny and comparative genomics of the fungal order Sordariales.</title>
        <authorList>
            <person name="Hensen N."/>
            <person name="Bonometti L."/>
            <person name="Westerberg I."/>
            <person name="Brannstrom I.O."/>
            <person name="Guillou S."/>
            <person name="Cros-Aarteil S."/>
            <person name="Calhoun S."/>
            <person name="Haridas S."/>
            <person name="Kuo A."/>
            <person name="Mondo S."/>
            <person name="Pangilinan J."/>
            <person name="Riley R."/>
            <person name="LaButti K."/>
            <person name="Andreopoulos B."/>
            <person name="Lipzen A."/>
            <person name="Chen C."/>
            <person name="Yan M."/>
            <person name="Daum C."/>
            <person name="Ng V."/>
            <person name="Clum A."/>
            <person name="Steindorff A."/>
            <person name="Ohm R.A."/>
            <person name="Martin F."/>
            <person name="Silar P."/>
            <person name="Natvig D.O."/>
            <person name="Lalanne C."/>
            <person name="Gautier V."/>
            <person name="Ament-Velasquez S.L."/>
            <person name="Kruys A."/>
            <person name="Hutchinson M.I."/>
            <person name="Powell A.J."/>
            <person name="Barry K."/>
            <person name="Miller A.N."/>
            <person name="Grigoriev I.V."/>
            <person name="Debuchy R."/>
            <person name="Gladieux P."/>
            <person name="Hiltunen Thoren M."/>
            <person name="Johannesson H."/>
        </authorList>
    </citation>
    <scope>NUCLEOTIDE SEQUENCE</scope>
    <source>
        <strain evidence="2">CBS 731.68</strain>
    </source>
</reference>
<dbReference type="RefSeq" id="XP_062648942.1">
    <property type="nucleotide sequence ID" value="XM_062786956.1"/>
</dbReference>
<dbReference type="AlphaFoldDB" id="A0AAN6U3J6"/>
<feature type="compositionally biased region" description="Basic and acidic residues" evidence="1">
    <location>
        <begin position="342"/>
        <end position="351"/>
    </location>
</feature>
<sequence>MDIRDDLSTTTTTDYDSGDSEGVDYVYEQRKTAERKATKSEILRRKGPKGKHRSVASRACGAVGAEGDAEITVSEDTDTGVGEDHGRLPHRTRLSQPEVESMSNCGVKDHLCHIKTGRSQTPYIEEYPHDAPRPAILLKEHRISRFSAFIANRVLDSEHLSLSKGSPGRSPAGKRLSRWPPRRRSVDSSQHSGQYRRRFDPPEIREDGPAESDFLNTQSRPGSRIPILRRSHQEHYSELVSAIARRSNPTGIWDSQPNMEYSSSWPLHLGSHQRHKRLRRRDQEYDTGEDIEEEKLNNDSTYGAHHRPTHSPAHSSRGGGPERGESPRQEMPQLQARLIQARRRDEHEHRIPPPHRLRPYTVASRDSMSNINQGHRSVATSLCEVWRGQVDDWESPFASASDDDFDPDIEKPIRILRTENLPLRRFSPRLLPSRGQRRGSGF</sequence>
<accession>A0AAN6U3J6</accession>
<feature type="compositionally biased region" description="Basic and acidic residues" evidence="1">
    <location>
        <begin position="197"/>
        <end position="208"/>
    </location>
</feature>
<evidence type="ECO:0000256" key="1">
    <source>
        <dbReference type="SAM" id="MobiDB-lite"/>
    </source>
</evidence>
<reference evidence="2" key="2">
    <citation type="submission" date="2023-05" db="EMBL/GenBank/DDBJ databases">
        <authorList>
            <consortium name="Lawrence Berkeley National Laboratory"/>
            <person name="Steindorff A."/>
            <person name="Hensen N."/>
            <person name="Bonometti L."/>
            <person name="Westerberg I."/>
            <person name="Brannstrom I.O."/>
            <person name="Guillou S."/>
            <person name="Cros-Aarteil S."/>
            <person name="Calhoun S."/>
            <person name="Haridas S."/>
            <person name="Kuo A."/>
            <person name="Mondo S."/>
            <person name="Pangilinan J."/>
            <person name="Riley R."/>
            <person name="Labutti K."/>
            <person name="Andreopoulos B."/>
            <person name="Lipzen A."/>
            <person name="Chen C."/>
            <person name="Yanf M."/>
            <person name="Daum C."/>
            <person name="Ng V."/>
            <person name="Clum A."/>
            <person name="Ohm R."/>
            <person name="Martin F."/>
            <person name="Silar P."/>
            <person name="Natvig D."/>
            <person name="Lalanne C."/>
            <person name="Gautier V."/>
            <person name="Ament-Velasquez S.L."/>
            <person name="Kruys A."/>
            <person name="Hutchinson M.I."/>
            <person name="Powell A.J."/>
            <person name="Barry K."/>
            <person name="Miller A.N."/>
            <person name="Grigoriev I.V."/>
            <person name="Debuchy R."/>
            <person name="Gladieux P."/>
            <person name="Thoren M.H."/>
            <person name="Johannesson H."/>
        </authorList>
    </citation>
    <scope>NUCLEOTIDE SEQUENCE</scope>
    <source>
        <strain evidence="2">CBS 731.68</strain>
    </source>
</reference>
<feature type="region of interest" description="Disordered" evidence="1">
    <location>
        <begin position="160"/>
        <end position="230"/>
    </location>
</feature>
<gene>
    <name evidence="2" type="ORF">N657DRAFT_357908</name>
</gene>
<keyword evidence="3" id="KW-1185">Reference proteome</keyword>
<dbReference type="EMBL" id="MU853226">
    <property type="protein sequence ID" value="KAK4125171.1"/>
    <property type="molecule type" value="Genomic_DNA"/>
</dbReference>
<feature type="compositionally biased region" description="Basic and acidic residues" evidence="1">
    <location>
        <begin position="27"/>
        <end position="44"/>
    </location>
</feature>
<feature type="region of interest" description="Disordered" evidence="1">
    <location>
        <begin position="1"/>
        <end position="60"/>
    </location>
</feature>
<protein>
    <submittedName>
        <fullName evidence="2">Uncharacterized protein</fullName>
    </submittedName>
</protein>
<organism evidence="2 3">
    <name type="scientific">Parathielavia appendiculata</name>
    <dbReference type="NCBI Taxonomy" id="2587402"/>
    <lineage>
        <taxon>Eukaryota</taxon>
        <taxon>Fungi</taxon>
        <taxon>Dikarya</taxon>
        <taxon>Ascomycota</taxon>
        <taxon>Pezizomycotina</taxon>
        <taxon>Sordariomycetes</taxon>
        <taxon>Sordariomycetidae</taxon>
        <taxon>Sordariales</taxon>
        <taxon>Chaetomiaceae</taxon>
        <taxon>Parathielavia</taxon>
    </lineage>
</organism>
<feature type="compositionally biased region" description="Basic residues" evidence="1">
    <location>
        <begin position="45"/>
        <end position="55"/>
    </location>
</feature>
<evidence type="ECO:0000313" key="2">
    <source>
        <dbReference type="EMBL" id="KAK4125171.1"/>
    </source>
</evidence>
<dbReference type="GeneID" id="87823726"/>
<feature type="region of interest" description="Disordered" evidence="1">
    <location>
        <begin position="264"/>
        <end position="360"/>
    </location>
</feature>
<name>A0AAN6U3J6_9PEZI</name>
<comment type="caution">
    <text evidence="2">The sequence shown here is derived from an EMBL/GenBank/DDBJ whole genome shotgun (WGS) entry which is preliminary data.</text>
</comment>
<feature type="compositionally biased region" description="Basic residues" evidence="1">
    <location>
        <begin position="271"/>
        <end position="280"/>
    </location>
</feature>
<proteinExistence type="predicted"/>
<evidence type="ECO:0000313" key="3">
    <source>
        <dbReference type="Proteomes" id="UP001302602"/>
    </source>
</evidence>
<dbReference type="Proteomes" id="UP001302602">
    <property type="component" value="Unassembled WGS sequence"/>
</dbReference>